<proteinExistence type="predicted"/>
<dbReference type="AlphaFoldDB" id="A0A7L9U6I8"/>
<protein>
    <submittedName>
        <fullName evidence="1">Uncharacterized protein</fullName>
    </submittedName>
</protein>
<gene>
    <name evidence="1" type="ORF">LPB04_00500</name>
</gene>
<reference evidence="1 2" key="1">
    <citation type="submission" date="2020-10" db="EMBL/GenBank/DDBJ databases">
        <title>Genome sequencing of Massilia sp. LPB0304.</title>
        <authorList>
            <person name="Kim J."/>
        </authorList>
    </citation>
    <scope>NUCLEOTIDE SEQUENCE [LARGE SCALE GENOMIC DNA]</scope>
    <source>
        <strain evidence="1 2">LPB0304</strain>
    </source>
</reference>
<name>A0A7L9U6I8_9BURK</name>
<dbReference type="Pfam" id="PF20242">
    <property type="entry name" value="Emfourin"/>
    <property type="match status" value="1"/>
</dbReference>
<keyword evidence="2" id="KW-1185">Reference proteome</keyword>
<dbReference type="InterPro" id="IPR049457">
    <property type="entry name" value="Emfourin"/>
</dbReference>
<dbReference type="EMBL" id="CP062941">
    <property type="protein sequence ID" value="QOL49852.1"/>
    <property type="molecule type" value="Genomic_DNA"/>
</dbReference>
<dbReference type="KEGG" id="mlir:LPB04_00500"/>
<evidence type="ECO:0000313" key="1">
    <source>
        <dbReference type="EMBL" id="QOL49852.1"/>
    </source>
</evidence>
<dbReference type="RefSeq" id="WP_193686877.1">
    <property type="nucleotide sequence ID" value="NZ_CP062941.1"/>
</dbReference>
<sequence length="93" mass="9921">MKIRAKLAGGFAGLERCVELDTACRPDGPVLETLVHGADFFGATPPQPVGADLPRWEITVEDGERCRSVLLIDEGSADAAGWPALLAHLRRLG</sequence>
<accession>A0A7L9U6I8</accession>
<dbReference type="Proteomes" id="UP000593875">
    <property type="component" value="Chromosome"/>
</dbReference>
<organism evidence="1 2">
    <name type="scientific">Massilia litorea</name>
    <dbReference type="NCBI Taxonomy" id="2769491"/>
    <lineage>
        <taxon>Bacteria</taxon>
        <taxon>Pseudomonadati</taxon>
        <taxon>Pseudomonadota</taxon>
        <taxon>Betaproteobacteria</taxon>
        <taxon>Burkholderiales</taxon>
        <taxon>Oxalobacteraceae</taxon>
        <taxon>Telluria group</taxon>
        <taxon>Massilia</taxon>
    </lineage>
</organism>
<evidence type="ECO:0000313" key="2">
    <source>
        <dbReference type="Proteomes" id="UP000593875"/>
    </source>
</evidence>